<dbReference type="Proteomes" id="UP001060085">
    <property type="component" value="Linkage Group LG06"/>
</dbReference>
<comment type="caution">
    <text evidence="1">The sequence shown here is derived from an EMBL/GenBank/DDBJ whole genome shotgun (WGS) entry which is preliminary data.</text>
</comment>
<evidence type="ECO:0000313" key="1">
    <source>
        <dbReference type="EMBL" id="KAI5657640.1"/>
    </source>
</evidence>
<name>A0ACC0A9S1_CATRO</name>
<keyword evidence="2" id="KW-1185">Reference proteome</keyword>
<reference evidence="2" key="1">
    <citation type="journal article" date="2023" name="Nat. Plants">
        <title>Single-cell RNA sequencing provides a high-resolution roadmap for understanding the multicellular compartmentation of specialized metabolism.</title>
        <authorList>
            <person name="Sun S."/>
            <person name="Shen X."/>
            <person name="Li Y."/>
            <person name="Li Y."/>
            <person name="Wang S."/>
            <person name="Li R."/>
            <person name="Zhang H."/>
            <person name="Shen G."/>
            <person name="Guo B."/>
            <person name="Wei J."/>
            <person name="Xu J."/>
            <person name="St-Pierre B."/>
            <person name="Chen S."/>
            <person name="Sun C."/>
        </authorList>
    </citation>
    <scope>NUCLEOTIDE SEQUENCE [LARGE SCALE GENOMIC DNA]</scope>
</reference>
<evidence type="ECO:0000313" key="2">
    <source>
        <dbReference type="Proteomes" id="UP001060085"/>
    </source>
</evidence>
<protein>
    <submittedName>
        <fullName evidence="1">Uncharacterized protein</fullName>
    </submittedName>
</protein>
<gene>
    <name evidence="1" type="ORF">M9H77_26433</name>
</gene>
<proteinExistence type="predicted"/>
<organism evidence="1 2">
    <name type="scientific">Catharanthus roseus</name>
    <name type="common">Madagascar periwinkle</name>
    <name type="synonym">Vinca rosea</name>
    <dbReference type="NCBI Taxonomy" id="4058"/>
    <lineage>
        <taxon>Eukaryota</taxon>
        <taxon>Viridiplantae</taxon>
        <taxon>Streptophyta</taxon>
        <taxon>Embryophyta</taxon>
        <taxon>Tracheophyta</taxon>
        <taxon>Spermatophyta</taxon>
        <taxon>Magnoliopsida</taxon>
        <taxon>eudicotyledons</taxon>
        <taxon>Gunneridae</taxon>
        <taxon>Pentapetalae</taxon>
        <taxon>asterids</taxon>
        <taxon>lamiids</taxon>
        <taxon>Gentianales</taxon>
        <taxon>Apocynaceae</taxon>
        <taxon>Rauvolfioideae</taxon>
        <taxon>Vinceae</taxon>
        <taxon>Catharanthinae</taxon>
        <taxon>Catharanthus</taxon>
    </lineage>
</organism>
<sequence length="100" mass="11613">MNPAEISRFSRAAKSVKQWVGSEQRRIMKASEMNAFRKTRGNQNQNLKSLYRQTAAARNGWYCSCRQTAAVTPDELKEMSEGRESQRVEDWVWKSEGIRI</sequence>
<dbReference type="EMBL" id="CM044706">
    <property type="protein sequence ID" value="KAI5657640.1"/>
    <property type="molecule type" value="Genomic_DNA"/>
</dbReference>
<accession>A0ACC0A9S1</accession>